<dbReference type="AlphaFoldDB" id="A0A8J3QX06"/>
<dbReference type="EMBL" id="BONZ01000056">
    <property type="protein sequence ID" value="GIH17657.1"/>
    <property type="molecule type" value="Genomic_DNA"/>
</dbReference>
<dbReference type="Proteomes" id="UP000642748">
    <property type="component" value="Unassembled WGS sequence"/>
</dbReference>
<reference evidence="1" key="1">
    <citation type="submission" date="2021-01" db="EMBL/GenBank/DDBJ databases">
        <title>Whole genome shotgun sequence of Rugosimonospora africana NBRC 104875.</title>
        <authorList>
            <person name="Komaki H."/>
            <person name="Tamura T."/>
        </authorList>
    </citation>
    <scope>NUCLEOTIDE SEQUENCE</scope>
    <source>
        <strain evidence="1">NBRC 104875</strain>
    </source>
</reference>
<evidence type="ECO:0000313" key="2">
    <source>
        <dbReference type="Proteomes" id="UP000642748"/>
    </source>
</evidence>
<evidence type="ECO:0000313" key="1">
    <source>
        <dbReference type="EMBL" id="GIH17657.1"/>
    </source>
</evidence>
<dbReference type="RefSeq" id="WP_203921201.1">
    <property type="nucleotide sequence ID" value="NZ_BONZ01000056.1"/>
</dbReference>
<comment type="caution">
    <text evidence="1">The sequence shown here is derived from an EMBL/GenBank/DDBJ whole genome shotgun (WGS) entry which is preliminary data.</text>
</comment>
<gene>
    <name evidence="1" type="ORF">Raf01_58290</name>
</gene>
<dbReference type="Pfam" id="PF20117">
    <property type="entry name" value="DUF6507"/>
    <property type="match status" value="1"/>
</dbReference>
<keyword evidence="2" id="KW-1185">Reference proteome</keyword>
<organism evidence="1 2">
    <name type="scientific">Rugosimonospora africana</name>
    <dbReference type="NCBI Taxonomy" id="556532"/>
    <lineage>
        <taxon>Bacteria</taxon>
        <taxon>Bacillati</taxon>
        <taxon>Actinomycetota</taxon>
        <taxon>Actinomycetes</taxon>
        <taxon>Micromonosporales</taxon>
        <taxon>Micromonosporaceae</taxon>
        <taxon>Rugosimonospora</taxon>
    </lineage>
</organism>
<proteinExistence type="predicted"/>
<accession>A0A8J3QX06</accession>
<dbReference type="InterPro" id="IPR045436">
    <property type="entry name" value="DUF6507"/>
</dbReference>
<name>A0A8J3QX06_9ACTN</name>
<sequence>MTKYNIDPQGINGVLKNVNGVLKGELTKARQSTYDALDEAVLAFPDGGSPVEQALRVAQARAVMAVNAVSSETGFIVSVAVDAATEYLKADDRMAAGAKHREAAARDVDAFSAQPGIEAKTHQLDLQS</sequence>
<protein>
    <submittedName>
        <fullName evidence="1">Uncharacterized protein</fullName>
    </submittedName>
</protein>